<proteinExistence type="predicted"/>
<reference evidence="1 2" key="1">
    <citation type="journal article" date="2018" name="J. Allergy Clin. Immunol.">
        <title>High-quality assembly of Dermatophagoides pteronyssinus genome and transcriptome reveals a wide range of novel allergens.</title>
        <authorList>
            <person name="Liu X.Y."/>
            <person name="Yang K.Y."/>
            <person name="Wang M.Q."/>
            <person name="Kwok J.S."/>
            <person name="Zeng X."/>
            <person name="Yang Z."/>
            <person name="Xiao X.J."/>
            <person name="Lau C.P."/>
            <person name="Li Y."/>
            <person name="Huang Z.M."/>
            <person name="Ba J.G."/>
            <person name="Yim A.K."/>
            <person name="Ouyang C.Y."/>
            <person name="Ngai S.M."/>
            <person name="Chan T.F."/>
            <person name="Leung E.L."/>
            <person name="Liu L."/>
            <person name="Liu Z.G."/>
            <person name="Tsui S.K."/>
        </authorList>
    </citation>
    <scope>NUCLEOTIDE SEQUENCE [LARGE SCALE GENOMIC DNA]</scope>
    <source>
        <strain evidence="1">Derp</strain>
    </source>
</reference>
<protein>
    <submittedName>
        <fullName evidence="1">Uncharacterized protein</fullName>
    </submittedName>
</protein>
<evidence type="ECO:0000313" key="2">
    <source>
        <dbReference type="Proteomes" id="UP000887458"/>
    </source>
</evidence>
<sequence length="132" mass="15431">MTGEMKNGSDCGFVFRTSNFDPLENPLKVIEMNKIRQISSLAEGIVSIYLSLENIEYTFQFSNDLIENQNESFEVLFMKKDKNGHQFAILKVMNDLIVKYMLGTIESRVPCFHWHQTTNMAERVYNLFNKNF</sequence>
<name>A0ABQ8J8K5_DERPT</name>
<dbReference type="EMBL" id="NJHN03000062">
    <property type="protein sequence ID" value="KAH9418899.1"/>
    <property type="molecule type" value="Genomic_DNA"/>
</dbReference>
<gene>
    <name evidence="1" type="ORF">DERP_004227</name>
</gene>
<keyword evidence="2" id="KW-1185">Reference proteome</keyword>
<evidence type="ECO:0000313" key="1">
    <source>
        <dbReference type="EMBL" id="KAH9418899.1"/>
    </source>
</evidence>
<reference evidence="1 2" key="2">
    <citation type="journal article" date="2022" name="Mol. Biol. Evol.">
        <title>Comparative Genomics Reveals Insights into the Divergent Evolution of Astigmatic Mites and Household Pest Adaptations.</title>
        <authorList>
            <person name="Xiong Q."/>
            <person name="Wan A.T."/>
            <person name="Liu X."/>
            <person name="Fung C.S."/>
            <person name="Xiao X."/>
            <person name="Malainual N."/>
            <person name="Hou J."/>
            <person name="Wang L."/>
            <person name="Wang M."/>
            <person name="Yang K.Y."/>
            <person name="Cui Y."/>
            <person name="Leung E.L."/>
            <person name="Nong W."/>
            <person name="Shin S.K."/>
            <person name="Au S.W."/>
            <person name="Jeong K.Y."/>
            <person name="Chew F.T."/>
            <person name="Hui J.H."/>
            <person name="Leung T.F."/>
            <person name="Tungtrongchitr A."/>
            <person name="Zhong N."/>
            <person name="Liu Z."/>
            <person name="Tsui S.K."/>
        </authorList>
    </citation>
    <scope>NUCLEOTIDE SEQUENCE [LARGE SCALE GENOMIC DNA]</scope>
    <source>
        <strain evidence="1">Derp</strain>
    </source>
</reference>
<comment type="caution">
    <text evidence="1">The sequence shown here is derived from an EMBL/GenBank/DDBJ whole genome shotgun (WGS) entry which is preliminary data.</text>
</comment>
<organism evidence="1 2">
    <name type="scientific">Dermatophagoides pteronyssinus</name>
    <name type="common">European house dust mite</name>
    <dbReference type="NCBI Taxonomy" id="6956"/>
    <lineage>
        <taxon>Eukaryota</taxon>
        <taxon>Metazoa</taxon>
        <taxon>Ecdysozoa</taxon>
        <taxon>Arthropoda</taxon>
        <taxon>Chelicerata</taxon>
        <taxon>Arachnida</taxon>
        <taxon>Acari</taxon>
        <taxon>Acariformes</taxon>
        <taxon>Sarcoptiformes</taxon>
        <taxon>Astigmata</taxon>
        <taxon>Psoroptidia</taxon>
        <taxon>Analgoidea</taxon>
        <taxon>Pyroglyphidae</taxon>
        <taxon>Dermatophagoidinae</taxon>
        <taxon>Dermatophagoides</taxon>
    </lineage>
</organism>
<accession>A0ABQ8J8K5</accession>
<dbReference type="Proteomes" id="UP000887458">
    <property type="component" value="Unassembled WGS sequence"/>
</dbReference>